<accession>A0A1F7JC22</accession>
<dbReference type="EMBL" id="MGAV01000023">
    <property type="protein sequence ID" value="OGK53169.1"/>
    <property type="molecule type" value="Genomic_DNA"/>
</dbReference>
<dbReference type="SUPFAM" id="SSF52540">
    <property type="entry name" value="P-loop containing nucleoside triphosphate hydrolases"/>
    <property type="match status" value="1"/>
</dbReference>
<dbReference type="GO" id="GO:0006235">
    <property type="term" value="P:dTTP biosynthetic process"/>
    <property type="evidence" value="ECO:0007669"/>
    <property type="project" value="UniProtKB-UniRule"/>
</dbReference>
<comment type="similarity">
    <text evidence="1 8">Belongs to the thymidylate kinase family.</text>
</comment>
<dbReference type="GO" id="GO:0006233">
    <property type="term" value="P:dTDP biosynthetic process"/>
    <property type="evidence" value="ECO:0007669"/>
    <property type="project" value="InterPro"/>
</dbReference>
<comment type="caution">
    <text evidence="8">Lacks conserved residue(s) required for the propagation of feature annotation.</text>
</comment>
<keyword evidence="2 8" id="KW-0808">Transferase</keyword>
<dbReference type="PROSITE" id="PS01331">
    <property type="entry name" value="THYMIDYLATE_KINASE"/>
    <property type="match status" value="1"/>
</dbReference>
<dbReference type="Pfam" id="PF02223">
    <property type="entry name" value="Thymidylate_kin"/>
    <property type="match status" value="1"/>
</dbReference>
<evidence type="ECO:0000256" key="3">
    <source>
        <dbReference type="ARBA" id="ARBA00022727"/>
    </source>
</evidence>
<keyword evidence="6 8" id="KW-0067">ATP-binding</keyword>
<dbReference type="PANTHER" id="PTHR10344">
    <property type="entry name" value="THYMIDYLATE KINASE"/>
    <property type="match status" value="1"/>
</dbReference>
<evidence type="ECO:0000256" key="1">
    <source>
        <dbReference type="ARBA" id="ARBA00009776"/>
    </source>
</evidence>
<feature type="domain" description="Thymidylate kinase-like" evidence="9">
    <location>
        <begin position="7"/>
        <end position="208"/>
    </location>
</feature>
<keyword evidence="5 8" id="KW-0418">Kinase</keyword>
<dbReference type="NCBIfam" id="TIGR00041">
    <property type="entry name" value="DTMP_kinase"/>
    <property type="match status" value="1"/>
</dbReference>
<dbReference type="CDD" id="cd01672">
    <property type="entry name" value="TMPK"/>
    <property type="match status" value="1"/>
</dbReference>
<evidence type="ECO:0000256" key="6">
    <source>
        <dbReference type="ARBA" id="ARBA00022840"/>
    </source>
</evidence>
<evidence type="ECO:0000256" key="7">
    <source>
        <dbReference type="ARBA" id="ARBA00048743"/>
    </source>
</evidence>
<dbReference type="GO" id="GO:0005524">
    <property type="term" value="F:ATP binding"/>
    <property type="evidence" value="ECO:0007669"/>
    <property type="project" value="UniProtKB-UniRule"/>
</dbReference>
<evidence type="ECO:0000256" key="5">
    <source>
        <dbReference type="ARBA" id="ARBA00022777"/>
    </source>
</evidence>
<sequence length="226" mass="25945">MGLFITVEGSDYTGKTSTVIPGLQIAIINKGLPVLVSREPGGTIQGEHIRQQIFEKKAAGASAFELAVLFNQARAIHLNEKIIPFLGKKKEKRAIVILDRYLDSTRVYQGYEGGVAMKEIFALEKKHIHDYLPDLTLILYFPKEVFLSELKKRLSDDRQRNSWDKDSYKFQLKRQQYYLKLPKLAQIRKENRNFLLINAAQPKVKVVKDCINGCQPFIYQNFAVNI</sequence>
<organism evidence="10 11">
    <name type="scientific">Candidatus Roizmanbacteria bacterium RIFCSPLOWO2_02_FULL_36_11</name>
    <dbReference type="NCBI Taxonomy" id="1802071"/>
    <lineage>
        <taxon>Bacteria</taxon>
        <taxon>Candidatus Roizmaniibacteriota</taxon>
    </lineage>
</organism>
<comment type="function">
    <text evidence="8">Phosphorylation of dTMP to form dTDP in both de novo and salvage pathways of dTTP synthesis.</text>
</comment>
<dbReference type="GO" id="GO:0004798">
    <property type="term" value="F:dTMP kinase activity"/>
    <property type="evidence" value="ECO:0007669"/>
    <property type="project" value="UniProtKB-UniRule"/>
</dbReference>
<dbReference type="InterPro" id="IPR018095">
    <property type="entry name" value="Thymidylate_kin_CS"/>
</dbReference>
<dbReference type="PANTHER" id="PTHR10344:SF4">
    <property type="entry name" value="UMP-CMP KINASE 2, MITOCHONDRIAL"/>
    <property type="match status" value="1"/>
</dbReference>
<dbReference type="HAMAP" id="MF_00165">
    <property type="entry name" value="Thymidylate_kinase"/>
    <property type="match status" value="1"/>
</dbReference>
<evidence type="ECO:0000256" key="4">
    <source>
        <dbReference type="ARBA" id="ARBA00022741"/>
    </source>
</evidence>
<gene>
    <name evidence="8" type="primary">tmk</name>
    <name evidence="10" type="ORF">A3H78_06175</name>
</gene>
<proteinExistence type="inferred from homology"/>
<comment type="caution">
    <text evidence="10">The sequence shown here is derived from an EMBL/GenBank/DDBJ whole genome shotgun (WGS) entry which is preliminary data.</text>
</comment>
<evidence type="ECO:0000259" key="9">
    <source>
        <dbReference type="Pfam" id="PF02223"/>
    </source>
</evidence>
<reference evidence="10 11" key="1">
    <citation type="journal article" date="2016" name="Nat. Commun.">
        <title>Thousands of microbial genomes shed light on interconnected biogeochemical processes in an aquifer system.</title>
        <authorList>
            <person name="Anantharaman K."/>
            <person name="Brown C.T."/>
            <person name="Hug L.A."/>
            <person name="Sharon I."/>
            <person name="Castelle C.J."/>
            <person name="Probst A.J."/>
            <person name="Thomas B.C."/>
            <person name="Singh A."/>
            <person name="Wilkins M.J."/>
            <person name="Karaoz U."/>
            <person name="Brodie E.L."/>
            <person name="Williams K.H."/>
            <person name="Hubbard S.S."/>
            <person name="Banfield J.F."/>
        </authorList>
    </citation>
    <scope>NUCLEOTIDE SEQUENCE [LARGE SCALE GENOMIC DNA]</scope>
</reference>
<dbReference type="GO" id="GO:0006227">
    <property type="term" value="P:dUDP biosynthetic process"/>
    <property type="evidence" value="ECO:0007669"/>
    <property type="project" value="TreeGrafter"/>
</dbReference>
<dbReference type="AlphaFoldDB" id="A0A1F7JC22"/>
<dbReference type="InterPro" id="IPR027417">
    <property type="entry name" value="P-loop_NTPase"/>
</dbReference>
<dbReference type="Proteomes" id="UP000177418">
    <property type="component" value="Unassembled WGS sequence"/>
</dbReference>
<comment type="catalytic activity">
    <reaction evidence="7 8">
        <text>dTMP + ATP = dTDP + ADP</text>
        <dbReference type="Rhea" id="RHEA:13517"/>
        <dbReference type="ChEBI" id="CHEBI:30616"/>
        <dbReference type="ChEBI" id="CHEBI:58369"/>
        <dbReference type="ChEBI" id="CHEBI:63528"/>
        <dbReference type="ChEBI" id="CHEBI:456216"/>
        <dbReference type="EC" id="2.7.4.9"/>
    </reaction>
</comment>
<evidence type="ECO:0000256" key="2">
    <source>
        <dbReference type="ARBA" id="ARBA00022679"/>
    </source>
</evidence>
<dbReference type="InterPro" id="IPR039430">
    <property type="entry name" value="Thymidylate_kin-like_dom"/>
</dbReference>
<name>A0A1F7JC22_9BACT</name>
<keyword evidence="3 8" id="KW-0545">Nucleotide biosynthesis</keyword>
<protein>
    <recommendedName>
        <fullName evidence="8">Thymidylate kinase</fullName>
        <ecNumber evidence="8">2.7.4.9</ecNumber>
    </recommendedName>
    <alternativeName>
        <fullName evidence="8">dTMP kinase</fullName>
    </alternativeName>
</protein>
<dbReference type="InterPro" id="IPR018094">
    <property type="entry name" value="Thymidylate_kinase"/>
</dbReference>
<evidence type="ECO:0000256" key="8">
    <source>
        <dbReference type="HAMAP-Rule" id="MF_00165"/>
    </source>
</evidence>
<keyword evidence="4 8" id="KW-0547">Nucleotide-binding</keyword>
<evidence type="ECO:0000313" key="10">
    <source>
        <dbReference type="EMBL" id="OGK53169.1"/>
    </source>
</evidence>
<dbReference type="GO" id="GO:0005829">
    <property type="term" value="C:cytosol"/>
    <property type="evidence" value="ECO:0007669"/>
    <property type="project" value="TreeGrafter"/>
</dbReference>
<evidence type="ECO:0000313" key="11">
    <source>
        <dbReference type="Proteomes" id="UP000177418"/>
    </source>
</evidence>
<dbReference type="Gene3D" id="3.40.50.300">
    <property type="entry name" value="P-loop containing nucleotide triphosphate hydrolases"/>
    <property type="match status" value="1"/>
</dbReference>
<dbReference type="EC" id="2.7.4.9" evidence="8"/>